<sequence>MALNIPLRWITSIPLFLIGLYMSAFFENCDPLRGKLVSARNQKLHPQIALAALNNPSDSEHPTVLTDWN</sequence>
<dbReference type="Proteomes" id="UP000735302">
    <property type="component" value="Unassembled WGS sequence"/>
</dbReference>
<evidence type="ECO:0000313" key="3">
    <source>
        <dbReference type="Proteomes" id="UP000735302"/>
    </source>
</evidence>
<protein>
    <submittedName>
        <fullName evidence="2">Uncharacterized protein</fullName>
    </submittedName>
</protein>
<comment type="caution">
    <text evidence="2">The sequence shown here is derived from an EMBL/GenBank/DDBJ whole genome shotgun (WGS) entry which is preliminary data.</text>
</comment>
<organism evidence="2 3">
    <name type="scientific">Plakobranchus ocellatus</name>
    <dbReference type="NCBI Taxonomy" id="259542"/>
    <lineage>
        <taxon>Eukaryota</taxon>
        <taxon>Metazoa</taxon>
        <taxon>Spiralia</taxon>
        <taxon>Lophotrochozoa</taxon>
        <taxon>Mollusca</taxon>
        <taxon>Gastropoda</taxon>
        <taxon>Heterobranchia</taxon>
        <taxon>Euthyneura</taxon>
        <taxon>Panpulmonata</taxon>
        <taxon>Sacoglossa</taxon>
        <taxon>Placobranchoidea</taxon>
        <taxon>Plakobranchidae</taxon>
        <taxon>Plakobranchus</taxon>
    </lineage>
</organism>
<keyword evidence="1" id="KW-1133">Transmembrane helix</keyword>
<name>A0AAV4DCE7_9GAST</name>
<gene>
    <name evidence="2" type="ORF">PoB_006840300</name>
</gene>
<dbReference type="AlphaFoldDB" id="A0AAV4DCE7"/>
<evidence type="ECO:0000313" key="2">
    <source>
        <dbReference type="EMBL" id="GFO41898.1"/>
    </source>
</evidence>
<proteinExistence type="predicted"/>
<keyword evidence="3" id="KW-1185">Reference proteome</keyword>
<accession>A0AAV4DCE7</accession>
<evidence type="ECO:0000256" key="1">
    <source>
        <dbReference type="SAM" id="Phobius"/>
    </source>
</evidence>
<feature type="transmembrane region" description="Helical" evidence="1">
    <location>
        <begin position="6"/>
        <end position="26"/>
    </location>
</feature>
<reference evidence="2 3" key="1">
    <citation type="journal article" date="2021" name="Elife">
        <title>Chloroplast acquisition without the gene transfer in kleptoplastic sea slugs, Plakobranchus ocellatus.</title>
        <authorList>
            <person name="Maeda T."/>
            <person name="Takahashi S."/>
            <person name="Yoshida T."/>
            <person name="Shimamura S."/>
            <person name="Takaki Y."/>
            <person name="Nagai Y."/>
            <person name="Toyoda A."/>
            <person name="Suzuki Y."/>
            <person name="Arimoto A."/>
            <person name="Ishii H."/>
            <person name="Satoh N."/>
            <person name="Nishiyama T."/>
            <person name="Hasebe M."/>
            <person name="Maruyama T."/>
            <person name="Minagawa J."/>
            <person name="Obokata J."/>
            <person name="Shigenobu S."/>
        </authorList>
    </citation>
    <scope>NUCLEOTIDE SEQUENCE [LARGE SCALE GENOMIC DNA]</scope>
</reference>
<keyword evidence="1" id="KW-0472">Membrane</keyword>
<keyword evidence="1" id="KW-0812">Transmembrane</keyword>
<dbReference type="EMBL" id="BLXT01007728">
    <property type="protein sequence ID" value="GFO41898.1"/>
    <property type="molecule type" value="Genomic_DNA"/>
</dbReference>